<dbReference type="InterPro" id="IPR041698">
    <property type="entry name" value="Methyltransf_25"/>
</dbReference>
<feature type="domain" description="Methyltransferase" evidence="1">
    <location>
        <begin position="150"/>
        <end position="206"/>
    </location>
</feature>
<dbReference type="EMBL" id="QXCT01000001">
    <property type="protein sequence ID" value="MDW9251963.1"/>
    <property type="molecule type" value="Genomic_DNA"/>
</dbReference>
<keyword evidence="2" id="KW-0489">Methyltransferase</keyword>
<sequence length="329" mass="35888">MVRRTLERWSALDLAEGLQLAHAVAALQALGVLDAMREPVTAETLSASHDLDPELLRGILEYTASRTNLVRKTDRGFAISEHYTAQARFLLNLYAGAYADNASRLATLLRRPALAGSMIDLVAHARAFDASEAGGGALASIVTQLRLNHVLDLGCGAGALLRELAADNRGFVGWGLDRNPAMCKAARVRARQAGLAARVKVFHGDGWNPGASVPPRVLARVRNVVASQFVNEMFRGGTSRVETWLRRMRRLLPGRMLVISDYYGRLGHGSHTMRRETLLHDYVQLISGQGVPPPDSDAWLAMYRAAGCRPLHVIEDRAATTCFVHLVGL</sequence>
<dbReference type="Pfam" id="PF13649">
    <property type="entry name" value="Methyltransf_25"/>
    <property type="match status" value="1"/>
</dbReference>
<keyword evidence="2" id="KW-0808">Transferase</keyword>
<dbReference type="AlphaFoldDB" id="A0AAW9CM60"/>
<dbReference type="SUPFAM" id="SSF53335">
    <property type="entry name" value="S-adenosyl-L-methionine-dependent methyltransferases"/>
    <property type="match status" value="1"/>
</dbReference>
<comment type="caution">
    <text evidence="2">The sequence shown here is derived from an EMBL/GenBank/DDBJ whole genome shotgun (WGS) entry which is preliminary data.</text>
</comment>
<dbReference type="Gene3D" id="3.40.50.150">
    <property type="entry name" value="Vaccinia Virus protein VP39"/>
    <property type="match status" value="1"/>
</dbReference>
<dbReference type="Proteomes" id="UP001272137">
    <property type="component" value="Unassembled WGS sequence"/>
</dbReference>
<dbReference type="CDD" id="cd02440">
    <property type="entry name" value="AdoMet_MTases"/>
    <property type="match status" value="1"/>
</dbReference>
<gene>
    <name evidence="2" type="ORF">C7S16_5673</name>
</gene>
<evidence type="ECO:0000313" key="3">
    <source>
        <dbReference type="Proteomes" id="UP001272137"/>
    </source>
</evidence>
<dbReference type="InterPro" id="IPR029063">
    <property type="entry name" value="SAM-dependent_MTases_sf"/>
</dbReference>
<dbReference type="RefSeq" id="WP_009898134.1">
    <property type="nucleotide sequence ID" value="NZ_CP008915.2"/>
</dbReference>
<dbReference type="KEGG" id="btha:DR62_4918"/>
<protein>
    <submittedName>
        <fullName evidence="2">Methyltransferase domain protein</fullName>
    </submittedName>
</protein>
<dbReference type="GO" id="GO:0008168">
    <property type="term" value="F:methyltransferase activity"/>
    <property type="evidence" value="ECO:0007669"/>
    <property type="project" value="UniProtKB-KW"/>
</dbReference>
<organism evidence="2 3">
    <name type="scientific">Burkholderia thailandensis</name>
    <dbReference type="NCBI Taxonomy" id="57975"/>
    <lineage>
        <taxon>Bacteria</taxon>
        <taxon>Pseudomonadati</taxon>
        <taxon>Pseudomonadota</taxon>
        <taxon>Betaproteobacteria</taxon>
        <taxon>Burkholderiales</taxon>
        <taxon>Burkholderiaceae</taxon>
        <taxon>Burkholderia</taxon>
        <taxon>pseudomallei group</taxon>
    </lineage>
</organism>
<accession>A0AAW9CM60</accession>
<reference evidence="2" key="1">
    <citation type="submission" date="2018-08" db="EMBL/GenBank/DDBJ databases">
        <title>Identification of Burkholderia cepacia strains that express a Burkholderia pseudomallei-like capsular polysaccharide.</title>
        <authorList>
            <person name="Burtnick M.N."/>
            <person name="Vongsouvath M."/>
            <person name="Newton P."/>
            <person name="Wuthiekanun V."/>
            <person name="Limmathurotsakul D."/>
            <person name="Brett P.J."/>
            <person name="Chantratita N."/>
            <person name="Dance D.A."/>
        </authorList>
    </citation>
    <scope>NUCLEOTIDE SEQUENCE</scope>
    <source>
        <strain evidence="2">SBXCC001</strain>
    </source>
</reference>
<name>A0AAW9CM60_BURTH</name>
<evidence type="ECO:0000313" key="2">
    <source>
        <dbReference type="EMBL" id="MDW9251963.1"/>
    </source>
</evidence>
<dbReference type="GO" id="GO:0032259">
    <property type="term" value="P:methylation"/>
    <property type="evidence" value="ECO:0007669"/>
    <property type="project" value="UniProtKB-KW"/>
</dbReference>
<proteinExistence type="predicted"/>
<evidence type="ECO:0000259" key="1">
    <source>
        <dbReference type="Pfam" id="PF13649"/>
    </source>
</evidence>